<dbReference type="EMBL" id="CAJVAS010000043">
    <property type="protein sequence ID" value="CAG7648609.1"/>
    <property type="molecule type" value="Genomic_DNA"/>
</dbReference>
<evidence type="ECO:0000259" key="2">
    <source>
        <dbReference type="PROSITE" id="PS01124"/>
    </source>
</evidence>
<dbReference type="Pfam" id="PF12833">
    <property type="entry name" value="HTH_18"/>
    <property type="match status" value="1"/>
</dbReference>
<dbReference type="InterPro" id="IPR018060">
    <property type="entry name" value="HTH_AraC"/>
</dbReference>
<name>A0A916NL61_9BACL</name>
<keyword evidence="4" id="KW-1185">Reference proteome</keyword>
<feature type="domain" description="HTH araC/xylS-type" evidence="2">
    <location>
        <begin position="165"/>
        <end position="263"/>
    </location>
</feature>
<dbReference type="Proteomes" id="UP000693672">
    <property type="component" value="Unassembled WGS sequence"/>
</dbReference>
<proteinExistence type="predicted"/>
<dbReference type="GO" id="GO:0043565">
    <property type="term" value="F:sequence-specific DNA binding"/>
    <property type="evidence" value="ECO:0007669"/>
    <property type="project" value="InterPro"/>
</dbReference>
<evidence type="ECO:0000256" key="1">
    <source>
        <dbReference type="ARBA" id="ARBA00023125"/>
    </source>
</evidence>
<organism evidence="3 4">
    <name type="scientific">Paenibacillus solanacearum</name>
    <dbReference type="NCBI Taxonomy" id="2048548"/>
    <lineage>
        <taxon>Bacteria</taxon>
        <taxon>Bacillati</taxon>
        <taxon>Bacillota</taxon>
        <taxon>Bacilli</taxon>
        <taxon>Bacillales</taxon>
        <taxon>Paenibacillaceae</taxon>
        <taxon>Paenibacillus</taxon>
    </lineage>
</organism>
<dbReference type="AlphaFoldDB" id="A0A916NL61"/>
<keyword evidence="1" id="KW-0238">DNA-binding</keyword>
<comment type="caution">
    <text evidence="3">The sequence shown here is derived from an EMBL/GenBank/DDBJ whole genome shotgun (WGS) entry which is preliminary data.</text>
</comment>
<dbReference type="PANTHER" id="PTHR43280">
    <property type="entry name" value="ARAC-FAMILY TRANSCRIPTIONAL REGULATOR"/>
    <property type="match status" value="1"/>
</dbReference>
<reference evidence="3" key="1">
    <citation type="submission" date="2021-06" db="EMBL/GenBank/DDBJ databases">
        <authorList>
            <person name="Criscuolo A."/>
        </authorList>
    </citation>
    <scope>NUCLEOTIDE SEQUENCE</scope>
    <source>
        <strain evidence="3">CIP111600</strain>
    </source>
</reference>
<sequence length="268" mass="31045">MYFQQLAAIIPVFESIETIRSSLTVASLPHTHILIVVLRGHVVISSRGQEPVVFTQGYACHPARGPYAVQVPKTKEAEYAVITYRVHPEDNEWTLHGPLRTVSEVKIKYMLDELLRTIRDIEVRSPQEEAAQSVRKRLIMERILFIYLYETYLKQSEKSSALTMEESLSYLNEHYMLKLTLPMLAQRAGMSVGHYTVLFKKHTGVTMTHYLRRVRIEKAKQMFEQTHLPAKEIAQRVGFVDYFHFSRIFKQEVGCSPTAFQKKLQSNI</sequence>
<dbReference type="RefSeq" id="WP_218095348.1">
    <property type="nucleotide sequence ID" value="NZ_CAJVAS010000043.1"/>
</dbReference>
<accession>A0A916NL61</accession>
<gene>
    <name evidence="3" type="primary">btr_15</name>
    <name evidence="3" type="ORF">PAESOLCIP111_05641</name>
</gene>
<evidence type="ECO:0000313" key="3">
    <source>
        <dbReference type="EMBL" id="CAG7648609.1"/>
    </source>
</evidence>
<dbReference type="PANTHER" id="PTHR43280:SF2">
    <property type="entry name" value="HTH-TYPE TRANSCRIPTIONAL REGULATOR EXSA"/>
    <property type="match status" value="1"/>
</dbReference>
<evidence type="ECO:0000313" key="4">
    <source>
        <dbReference type="Proteomes" id="UP000693672"/>
    </source>
</evidence>
<dbReference type="GO" id="GO:0003700">
    <property type="term" value="F:DNA-binding transcription factor activity"/>
    <property type="evidence" value="ECO:0007669"/>
    <property type="project" value="InterPro"/>
</dbReference>
<dbReference type="SMART" id="SM00342">
    <property type="entry name" value="HTH_ARAC"/>
    <property type="match status" value="1"/>
</dbReference>
<dbReference type="PROSITE" id="PS01124">
    <property type="entry name" value="HTH_ARAC_FAMILY_2"/>
    <property type="match status" value="1"/>
</dbReference>
<protein>
    <submittedName>
        <fullName evidence="3">HTH-type transcriptional activator Btr</fullName>
    </submittedName>
</protein>